<sequence>MTTLYGLIGEKLGHSLSSIIHKKLFKLLNMDSDYKLFEINKPDLKANFIKLKNEGIQGLNVTIPYKVDVMDFLDDISNEAKSIGAVNTVCFENHKIIGHNTDYFGFARMLDKNSIKIKDKVVVILGAGGAAKAVIQYISNTSAKRTILVSRDPSKVSKNFKNVEFMNYNQLNDLDCGDVVINCTPVGMYPNVNNSPISEDCISKFSVAVDLIYNPSETKFLKLARENKLQSVNGLYMLVAQAISAEELWNHIKIDDKIIDEIYKDLIRDTNS</sequence>
<protein>
    <recommendedName>
        <fullName evidence="2 8">Shikimate dehydrogenase (NADP(+))</fullName>
        <shortName evidence="8">SDH</shortName>
        <ecNumber evidence="2 8">1.1.1.25</ecNumber>
    </recommendedName>
</protein>
<dbReference type="Pfam" id="PF08501">
    <property type="entry name" value="Shikimate_dh_N"/>
    <property type="match status" value="1"/>
</dbReference>
<dbReference type="GO" id="GO:0009423">
    <property type="term" value="P:chorismate biosynthetic process"/>
    <property type="evidence" value="ECO:0007669"/>
    <property type="project" value="UniProtKB-UniRule"/>
</dbReference>
<keyword evidence="5 8" id="KW-0560">Oxidoreductase</keyword>
<keyword evidence="12" id="KW-1185">Reference proteome</keyword>
<evidence type="ECO:0000259" key="9">
    <source>
        <dbReference type="Pfam" id="PF01488"/>
    </source>
</evidence>
<dbReference type="GO" id="GO:0009073">
    <property type="term" value="P:aromatic amino acid family biosynthetic process"/>
    <property type="evidence" value="ECO:0007669"/>
    <property type="project" value="UniProtKB-KW"/>
</dbReference>
<feature type="binding site" evidence="8">
    <location>
        <position position="213"/>
    </location>
    <ligand>
        <name>shikimate</name>
        <dbReference type="ChEBI" id="CHEBI:36208"/>
    </ligand>
</feature>
<dbReference type="OrthoDB" id="9792692at2"/>
<dbReference type="EC" id="1.1.1.25" evidence="2 8"/>
<dbReference type="UniPathway" id="UPA00053">
    <property type="reaction ID" value="UER00087"/>
</dbReference>
<evidence type="ECO:0000256" key="4">
    <source>
        <dbReference type="ARBA" id="ARBA00022857"/>
    </source>
</evidence>
<dbReference type="STRING" id="1121291.SAMN02745134_03222"/>
<dbReference type="SUPFAM" id="SSF51735">
    <property type="entry name" value="NAD(P)-binding Rossmann-fold domains"/>
    <property type="match status" value="1"/>
</dbReference>
<dbReference type="InterPro" id="IPR022893">
    <property type="entry name" value="Shikimate_DH_fam"/>
</dbReference>
<dbReference type="CDD" id="cd01065">
    <property type="entry name" value="NAD_bind_Shikimate_DH"/>
    <property type="match status" value="1"/>
</dbReference>
<dbReference type="Pfam" id="PF01488">
    <property type="entry name" value="Shikimate_DH"/>
    <property type="match status" value="1"/>
</dbReference>
<organism evidence="11 12">
    <name type="scientific">Clostridium acidisoli DSM 12555</name>
    <dbReference type="NCBI Taxonomy" id="1121291"/>
    <lineage>
        <taxon>Bacteria</taxon>
        <taxon>Bacillati</taxon>
        <taxon>Bacillota</taxon>
        <taxon>Clostridia</taxon>
        <taxon>Eubacteriales</taxon>
        <taxon>Clostridiaceae</taxon>
        <taxon>Clostridium</taxon>
    </lineage>
</organism>
<evidence type="ECO:0000256" key="6">
    <source>
        <dbReference type="ARBA" id="ARBA00023141"/>
    </source>
</evidence>
<feature type="domain" description="Shikimate dehydrogenase substrate binding N-terminal" evidence="10">
    <location>
        <begin position="7"/>
        <end position="89"/>
    </location>
</feature>
<dbReference type="InterPro" id="IPR013708">
    <property type="entry name" value="Shikimate_DH-bd_N"/>
</dbReference>
<keyword evidence="6 8" id="KW-0057">Aromatic amino acid biosynthesis</keyword>
<keyword evidence="3 8" id="KW-0028">Amino-acid biosynthesis</keyword>
<dbReference type="PANTHER" id="PTHR21089">
    <property type="entry name" value="SHIKIMATE DEHYDROGENASE"/>
    <property type="match status" value="1"/>
</dbReference>
<feature type="binding site" evidence="8">
    <location>
        <position position="241"/>
    </location>
    <ligand>
        <name>shikimate</name>
        <dbReference type="ChEBI" id="CHEBI:36208"/>
    </ligand>
</feature>
<comment type="subunit">
    <text evidence="8">Homodimer.</text>
</comment>
<evidence type="ECO:0000313" key="11">
    <source>
        <dbReference type="EMBL" id="SMC27555.1"/>
    </source>
</evidence>
<dbReference type="SUPFAM" id="SSF53223">
    <property type="entry name" value="Aminoacid dehydrogenase-like, N-terminal domain"/>
    <property type="match status" value="1"/>
</dbReference>
<feature type="active site" description="Proton acceptor" evidence="8">
    <location>
        <position position="66"/>
    </location>
</feature>
<accession>A0A1W1XUM2</accession>
<dbReference type="GO" id="GO:0008652">
    <property type="term" value="P:amino acid biosynthetic process"/>
    <property type="evidence" value="ECO:0007669"/>
    <property type="project" value="UniProtKB-KW"/>
</dbReference>
<comment type="pathway">
    <text evidence="1 8">Metabolic intermediate biosynthesis; chorismate biosynthesis; chorismate from D-erythrose 4-phosphate and phosphoenolpyruvate: step 4/7.</text>
</comment>
<evidence type="ECO:0000313" key="12">
    <source>
        <dbReference type="Proteomes" id="UP000192468"/>
    </source>
</evidence>
<dbReference type="PANTHER" id="PTHR21089:SF1">
    <property type="entry name" value="BIFUNCTIONAL 3-DEHYDROQUINATE DEHYDRATASE_SHIKIMATE DEHYDROGENASE, CHLOROPLASTIC"/>
    <property type="match status" value="1"/>
</dbReference>
<feature type="binding site" evidence="8">
    <location>
        <position position="62"/>
    </location>
    <ligand>
        <name>shikimate</name>
        <dbReference type="ChEBI" id="CHEBI:36208"/>
    </ligand>
</feature>
<dbReference type="Gene3D" id="3.40.50.720">
    <property type="entry name" value="NAD(P)-binding Rossmann-like Domain"/>
    <property type="match status" value="1"/>
</dbReference>
<dbReference type="HAMAP" id="MF_00222">
    <property type="entry name" value="Shikimate_DH_AroE"/>
    <property type="match status" value="1"/>
</dbReference>
<name>A0A1W1XUM2_9CLOT</name>
<dbReference type="NCBIfam" id="TIGR00507">
    <property type="entry name" value="aroE"/>
    <property type="match status" value="1"/>
</dbReference>
<feature type="binding site" evidence="8">
    <location>
        <position position="234"/>
    </location>
    <ligand>
        <name>NADP(+)</name>
        <dbReference type="ChEBI" id="CHEBI:58349"/>
    </ligand>
</feature>
<comment type="catalytic activity">
    <reaction evidence="7 8">
        <text>shikimate + NADP(+) = 3-dehydroshikimate + NADPH + H(+)</text>
        <dbReference type="Rhea" id="RHEA:17737"/>
        <dbReference type="ChEBI" id="CHEBI:15378"/>
        <dbReference type="ChEBI" id="CHEBI:16630"/>
        <dbReference type="ChEBI" id="CHEBI:36208"/>
        <dbReference type="ChEBI" id="CHEBI:57783"/>
        <dbReference type="ChEBI" id="CHEBI:58349"/>
        <dbReference type="EC" id="1.1.1.25"/>
    </reaction>
</comment>
<dbReference type="GO" id="GO:0005829">
    <property type="term" value="C:cytosol"/>
    <property type="evidence" value="ECO:0007669"/>
    <property type="project" value="TreeGrafter"/>
</dbReference>
<comment type="caution">
    <text evidence="8">Lacks conserved residue(s) required for the propagation of feature annotation.</text>
</comment>
<dbReference type="InterPro" id="IPR011342">
    <property type="entry name" value="Shikimate_DH"/>
</dbReference>
<dbReference type="InterPro" id="IPR006151">
    <property type="entry name" value="Shikm_DH/Glu-tRNA_Rdtase"/>
</dbReference>
<feature type="binding site" evidence="8">
    <location>
        <begin position="15"/>
        <end position="17"/>
    </location>
    <ligand>
        <name>shikimate</name>
        <dbReference type="ChEBI" id="CHEBI:36208"/>
    </ligand>
</feature>
<feature type="binding site" evidence="8">
    <location>
        <position position="102"/>
    </location>
    <ligand>
        <name>shikimate</name>
        <dbReference type="ChEBI" id="CHEBI:36208"/>
    </ligand>
</feature>
<reference evidence="11 12" key="1">
    <citation type="submission" date="2017-04" db="EMBL/GenBank/DDBJ databases">
        <authorList>
            <person name="Afonso C.L."/>
            <person name="Miller P.J."/>
            <person name="Scott M.A."/>
            <person name="Spackman E."/>
            <person name="Goraichik I."/>
            <person name="Dimitrov K.M."/>
            <person name="Suarez D.L."/>
            <person name="Swayne D.E."/>
        </authorList>
    </citation>
    <scope>NUCLEOTIDE SEQUENCE [LARGE SCALE GENOMIC DNA]</scope>
    <source>
        <strain evidence="11 12">DSM 12555</strain>
    </source>
</reference>
<evidence type="ECO:0000256" key="1">
    <source>
        <dbReference type="ARBA" id="ARBA00004871"/>
    </source>
</evidence>
<comment type="function">
    <text evidence="8">Involved in the biosynthesis of the chorismate, which leads to the biosynthesis of aromatic amino acids. Catalyzes the reversible NADPH linked reduction of 3-dehydroshikimate (DHSA) to yield shikimate (SA).</text>
</comment>
<dbReference type="GO" id="GO:0050661">
    <property type="term" value="F:NADP binding"/>
    <property type="evidence" value="ECO:0007669"/>
    <property type="project" value="InterPro"/>
</dbReference>
<dbReference type="EMBL" id="FWXH01000018">
    <property type="protein sequence ID" value="SMC27555.1"/>
    <property type="molecule type" value="Genomic_DNA"/>
</dbReference>
<gene>
    <name evidence="8" type="primary">aroE</name>
    <name evidence="11" type="ORF">SAMN02745134_03222</name>
</gene>
<evidence type="ECO:0000256" key="5">
    <source>
        <dbReference type="ARBA" id="ARBA00023002"/>
    </source>
</evidence>
<dbReference type="Gene3D" id="3.40.50.10860">
    <property type="entry name" value="Leucine Dehydrogenase, chain A, domain 1"/>
    <property type="match status" value="1"/>
</dbReference>
<dbReference type="Proteomes" id="UP000192468">
    <property type="component" value="Unassembled WGS sequence"/>
</dbReference>
<evidence type="ECO:0000256" key="2">
    <source>
        <dbReference type="ARBA" id="ARBA00012962"/>
    </source>
</evidence>
<evidence type="ECO:0000256" key="8">
    <source>
        <dbReference type="HAMAP-Rule" id="MF_00222"/>
    </source>
</evidence>
<evidence type="ECO:0000256" key="3">
    <source>
        <dbReference type="ARBA" id="ARBA00022605"/>
    </source>
</evidence>
<dbReference type="AlphaFoldDB" id="A0A1W1XUM2"/>
<dbReference type="InterPro" id="IPR036291">
    <property type="entry name" value="NAD(P)-bd_dom_sf"/>
</dbReference>
<evidence type="ECO:0000256" key="7">
    <source>
        <dbReference type="ARBA" id="ARBA00049442"/>
    </source>
</evidence>
<feature type="binding site" evidence="8">
    <location>
        <begin position="126"/>
        <end position="130"/>
    </location>
    <ligand>
        <name>NADP(+)</name>
        <dbReference type="ChEBI" id="CHEBI:58349"/>
    </ligand>
</feature>
<feature type="binding site" evidence="8">
    <location>
        <position position="211"/>
    </location>
    <ligand>
        <name>NADP(+)</name>
        <dbReference type="ChEBI" id="CHEBI:58349"/>
    </ligand>
</feature>
<dbReference type="RefSeq" id="WP_084117206.1">
    <property type="nucleotide sequence ID" value="NZ_FWXH01000018.1"/>
</dbReference>
<keyword evidence="4 8" id="KW-0521">NADP</keyword>
<comment type="similarity">
    <text evidence="8">Belongs to the shikimate dehydrogenase family.</text>
</comment>
<feature type="domain" description="Quinate/shikimate 5-dehydrogenase/glutamyl-tRNA reductase" evidence="9">
    <location>
        <begin position="116"/>
        <end position="184"/>
    </location>
</feature>
<proteinExistence type="inferred from homology"/>
<dbReference type="InterPro" id="IPR046346">
    <property type="entry name" value="Aminoacid_DH-like_N_sf"/>
</dbReference>
<feature type="binding site" evidence="8">
    <location>
        <position position="87"/>
    </location>
    <ligand>
        <name>shikimate</name>
        <dbReference type="ChEBI" id="CHEBI:36208"/>
    </ligand>
</feature>
<dbReference type="GO" id="GO:0019632">
    <property type="term" value="P:shikimate metabolic process"/>
    <property type="evidence" value="ECO:0007669"/>
    <property type="project" value="InterPro"/>
</dbReference>
<dbReference type="GO" id="GO:0004764">
    <property type="term" value="F:shikimate 3-dehydrogenase (NADP+) activity"/>
    <property type="evidence" value="ECO:0007669"/>
    <property type="project" value="UniProtKB-UniRule"/>
</dbReference>
<evidence type="ECO:0000259" key="10">
    <source>
        <dbReference type="Pfam" id="PF08501"/>
    </source>
</evidence>